<reference evidence="4 5" key="1">
    <citation type="submission" date="2023-08" db="EMBL/GenBank/DDBJ databases">
        <title>A Necator americanus chromosomal reference genome.</title>
        <authorList>
            <person name="Ilik V."/>
            <person name="Petrzelkova K.J."/>
            <person name="Pardy F."/>
            <person name="Fuh T."/>
            <person name="Niatou-Singa F.S."/>
            <person name="Gouil Q."/>
            <person name="Baker L."/>
            <person name="Ritchie M.E."/>
            <person name="Jex A.R."/>
            <person name="Gazzola D."/>
            <person name="Li H."/>
            <person name="Toshio Fujiwara R."/>
            <person name="Zhan B."/>
            <person name="Aroian R.V."/>
            <person name="Pafco B."/>
            <person name="Schwarz E.M."/>
        </authorList>
    </citation>
    <scope>NUCLEOTIDE SEQUENCE [LARGE SCALE GENOMIC DNA]</scope>
    <source>
        <strain evidence="4 5">Aroian</strain>
        <tissue evidence="4">Whole animal</tissue>
    </source>
</reference>
<organism evidence="4 5">
    <name type="scientific">Necator americanus</name>
    <name type="common">Human hookworm</name>
    <dbReference type="NCBI Taxonomy" id="51031"/>
    <lineage>
        <taxon>Eukaryota</taxon>
        <taxon>Metazoa</taxon>
        <taxon>Ecdysozoa</taxon>
        <taxon>Nematoda</taxon>
        <taxon>Chromadorea</taxon>
        <taxon>Rhabditida</taxon>
        <taxon>Rhabditina</taxon>
        <taxon>Rhabditomorpha</taxon>
        <taxon>Strongyloidea</taxon>
        <taxon>Ancylostomatidae</taxon>
        <taxon>Bunostominae</taxon>
        <taxon>Necator</taxon>
    </lineage>
</organism>
<accession>A0ABR1BN14</accession>
<keyword evidence="2" id="KW-0862">Zinc</keyword>
<dbReference type="PANTHER" id="PTHR10127:SF880">
    <property type="entry name" value="ZINC METALLOPROTEINASE NAS-5"/>
    <property type="match status" value="1"/>
</dbReference>
<evidence type="ECO:0000313" key="4">
    <source>
        <dbReference type="EMBL" id="KAK6726498.1"/>
    </source>
</evidence>
<dbReference type="PRINTS" id="PR00480">
    <property type="entry name" value="ASTACIN"/>
</dbReference>
<dbReference type="InterPro" id="IPR024079">
    <property type="entry name" value="MetalloPept_cat_dom_sf"/>
</dbReference>
<dbReference type="PROSITE" id="PS51864">
    <property type="entry name" value="ASTACIN"/>
    <property type="match status" value="1"/>
</dbReference>
<dbReference type="InterPro" id="IPR001506">
    <property type="entry name" value="Peptidase_M12A"/>
</dbReference>
<keyword evidence="2" id="KW-0645">Protease</keyword>
<keyword evidence="2" id="KW-0378">Hydrolase</keyword>
<protein>
    <recommendedName>
        <fullName evidence="2">Metalloendopeptidase</fullName>
        <ecNumber evidence="2">3.4.24.-</ecNumber>
    </recommendedName>
</protein>
<evidence type="ECO:0000256" key="1">
    <source>
        <dbReference type="PROSITE-ProRule" id="PRU01211"/>
    </source>
</evidence>
<gene>
    <name evidence="4" type="primary">Necator_chrI.g802</name>
    <name evidence="4" type="ORF">RB195_004679</name>
</gene>
<comment type="caution">
    <text evidence="1">Lacks conserved residue(s) required for the propagation of feature annotation.</text>
</comment>
<keyword evidence="5" id="KW-1185">Reference proteome</keyword>
<evidence type="ECO:0000256" key="2">
    <source>
        <dbReference type="RuleBase" id="RU361183"/>
    </source>
</evidence>
<comment type="cofactor">
    <cofactor evidence="2">
        <name>Zn(2+)</name>
        <dbReference type="ChEBI" id="CHEBI:29105"/>
    </cofactor>
    <text evidence="2">Binds 1 zinc ion per subunit.</text>
</comment>
<evidence type="ECO:0000313" key="5">
    <source>
        <dbReference type="Proteomes" id="UP001303046"/>
    </source>
</evidence>
<dbReference type="SUPFAM" id="SSF55486">
    <property type="entry name" value="Metalloproteases ('zincins'), catalytic domain"/>
    <property type="match status" value="1"/>
</dbReference>
<dbReference type="EC" id="3.4.24.-" evidence="2"/>
<dbReference type="Proteomes" id="UP001303046">
    <property type="component" value="Unassembled WGS sequence"/>
</dbReference>
<keyword evidence="2" id="KW-0482">Metalloprotease</keyword>
<sequence>MSGYAGGGGVQLMVRIVVEPRGTAPIGGASKGPLTIVIVSFTAPRRALKLSNCIELHVVLTMAHIIAIELETERVLLSGINPQSQGFVFTDKLQFLTDPIHLEKQERDDIAHLRDVYGIAIYNEDKVRNELPPDSPHKANMKVIRDAMKIIKKNTCVLFKKRSGEKDNAEVRNELNEGSKGSVSFSLKVANQPHWIGLVASGVSESGLHYGLRYDTDGNLRHISARLSENVRDKREQAPCTEIDTVGFSHDHYEVRSVGYHAVLVTTDFNDQFPKALRPDFDNYGTPYDYLSIMRYGKNAFAKPGTITLETLDPDYQDLIGKAKLPSKNDYKKICRIYNCNHCNGKKMKH</sequence>
<evidence type="ECO:0000259" key="3">
    <source>
        <dbReference type="PROSITE" id="PS51864"/>
    </source>
</evidence>
<dbReference type="EMBL" id="JAVFWL010000001">
    <property type="protein sequence ID" value="KAK6726498.1"/>
    <property type="molecule type" value="Genomic_DNA"/>
</dbReference>
<name>A0ABR1BN14_NECAM</name>
<dbReference type="Gene3D" id="3.40.390.10">
    <property type="entry name" value="Collagenase (Catalytic Domain)"/>
    <property type="match status" value="1"/>
</dbReference>
<keyword evidence="2" id="KW-0479">Metal-binding</keyword>
<proteinExistence type="predicted"/>
<feature type="domain" description="Peptidase M12A" evidence="3">
    <location>
        <begin position="278"/>
        <end position="341"/>
    </location>
</feature>
<dbReference type="PANTHER" id="PTHR10127">
    <property type="entry name" value="DISCOIDIN, CUB, EGF, LAMININ , AND ZINC METALLOPROTEASE DOMAIN CONTAINING"/>
    <property type="match status" value="1"/>
</dbReference>
<dbReference type="Pfam" id="PF01400">
    <property type="entry name" value="Astacin"/>
    <property type="match status" value="1"/>
</dbReference>
<comment type="caution">
    <text evidence="4">The sequence shown here is derived from an EMBL/GenBank/DDBJ whole genome shotgun (WGS) entry which is preliminary data.</text>
</comment>